<evidence type="ECO:0000313" key="6">
    <source>
        <dbReference type="EMBL" id="MDX6804747.1"/>
    </source>
</evidence>
<dbReference type="Pfam" id="PF13416">
    <property type="entry name" value="SBP_bac_8"/>
    <property type="match status" value="1"/>
</dbReference>
<comment type="subcellular location">
    <subcellularLocation>
        <location evidence="1">Periplasm</location>
    </subcellularLocation>
</comment>
<keyword evidence="4" id="KW-0574">Periplasm</keyword>
<dbReference type="InterPro" id="IPR006059">
    <property type="entry name" value="SBP"/>
</dbReference>
<dbReference type="EMBL" id="JAXAFJ010000001">
    <property type="protein sequence ID" value="MDX6804747.1"/>
    <property type="molecule type" value="Genomic_DNA"/>
</dbReference>
<protein>
    <submittedName>
        <fullName evidence="6">Extracellular solute-binding protein</fullName>
    </submittedName>
</protein>
<dbReference type="PANTHER" id="PTHR30222">
    <property type="entry name" value="SPERMIDINE/PUTRESCINE-BINDING PERIPLASMIC PROTEIN"/>
    <property type="match status" value="1"/>
</dbReference>
<proteinExistence type="predicted"/>
<accession>A0ABU4RIV2</accession>
<sequence>MSRSPFNTSVDRRSFLKGSAAAAAAVAMPAIISPSALASSGEINILMWSDYLPESFTKSFTEKTGIKVNFTGIGDNDEILNKMKATSGQGFDIVTPTVNRNPLWEKLGLLQPFDMSKVPLDKVNPAMALGDKHWNFDGKGTAWLPHIWGTEGVSWRTDKFTPAGEFPSYYDVWDEANAGKTMGRAHSSMLGLGLGMERRGELAPGTMWSAYESPEKMKPVWTKLTEAAIAKKKILKLVWKDADTQKNGLLNEGVIVAQTWDGPPIALKTAGEPVMYRAPVEGAMAWIDGLSMPIGAKNIDQIYAFIQACYDPELAGTAIKTHGYNSPVIGADKFGGEVYAKNFADAYPGDALSKLNPWPAEATWYSEARTEFVNKFMSA</sequence>
<dbReference type="Pfam" id="PF10518">
    <property type="entry name" value="TAT_signal"/>
    <property type="match status" value="1"/>
</dbReference>
<keyword evidence="2" id="KW-0813">Transport</keyword>
<dbReference type="InterPro" id="IPR019546">
    <property type="entry name" value="TAT_signal_bac_arc"/>
</dbReference>
<reference evidence="6 7" key="1">
    <citation type="submission" date="2023-11" db="EMBL/GenBank/DDBJ databases">
        <authorList>
            <person name="Bao R."/>
        </authorList>
    </citation>
    <scope>NUCLEOTIDE SEQUENCE [LARGE SCALE GENOMIC DNA]</scope>
    <source>
        <strain evidence="6 7">PJ23</strain>
    </source>
</reference>
<name>A0ABU4RIV2_9HYPH</name>
<evidence type="ECO:0000256" key="3">
    <source>
        <dbReference type="ARBA" id="ARBA00022729"/>
    </source>
</evidence>
<feature type="signal peptide" evidence="5">
    <location>
        <begin position="1"/>
        <end position="38"/>
    </location>
</feature>
<evidence type="ECO:0000256" key="5">
    <source>
        <dbReference type="SAM" id="SignalP"/>
    </source>
</evidence>
<evidence type="ECO:0000256" key="2">
    <source>
        <dbReference type="ARBA" id="ARBA00022448"/>
    </source>
</evidence>
<organism evidence="6 7">
    <name type="scientific">Terrihabitans rhizophilus</name>
    <dbReference type="NCBI Taxonomy" id="3092662"/>
    <lineage>
        <taxon>Bacteria</taxon>
        <taxon>Pseudomonadati</taxon>
        <taxon>Pseudomonadota</taxon>
        <taxon>Alphaproteobacteria</taxon>
        <taxon>Hyphomicrobiales</taxon>
        <taxon>Terrihabitans</taxon>
    </lineage>
</organism>
<dbReference type="InterPro" id="IPR001188">
    <property type="entry name" value="Sperm_putr-bd"/>
</dbReference>
<comment type="caution">
    <text evidence="6">The sequence shown here is derived from an EMBL/GenBank/DDBJ whole genome shotgun (WGS) entry which is preliminary data.</text>
</comment>
<feature type="chain" id="PRO_5045096864" evidence="5">
    <location>
        <begin position="39"/>
        <end position="379"/>
    </location>
</feature>
<dbReference type="PRINTS" id="PR00909">
    <property type="entry name" value="SPERMDNBNDNG"/>
</dbReference>
<dbReference type="Gene3D" id="3.40.190.10">
    <property type="entry name" value="Periplasmic binding protein-like II"/>
    <property type="match status" value="2"/>
</dbReference>
<dbReference type="InterPro" id="IPR006311">
    <property type="entry name" value="TAT_signal"/>
</dbReference>
<evidence type="ECO:0000256" key="4">
    <source>
        <dbReference type="ARBA" id="ARBA00022764"/>
    </source>
</evidence>
<keyword evidence="3 5" id="KW-0732">Signal</keyword>
<keyword evidence="7" id="KW-1185">Reference proteome</keyword>
<dbReference type="SUPFAM" id="SSF53850">
    <property type="entry name" value="Periplasmic binding protein-like II"/>
    <property type="match status" value="1"/>
</dbReference>
<dbReference type="Proteomes" id="UP001274321">
    <property type="component" value="Unassembled WGS sequence"/>
</dbReference>
<dbReference type="PANTHER" id="PTHR30222:SF17">
    <property type="entry name" value="SPERMIDINE_PUTRESCINE-BINDING PERIPLASMIC PROTEIN"/>
    <property type="match status" value="1"/>
</dbReference>
<evidence type="ECO:0000256" key="1">
    <source>
        <dbReference type="ARBA" id="ARBA00004418"/>
    </source>
</evidence>
<gene>
    <name evidence="6" type="ORF">SCD90_01610</name>
</gene>
<dbReference type="NCBIfam" id="TIGR01409">
    <property type="entry name" value="TAT_signal_seq"/>
    <property type="match status" value="1"/>
</dbReference>
<evidence type="ECO:0000313" key="7">
    <source>
        <dbReference type="Proteomes" id="UP001274321"/>
    </source>
</evidence>
<dbReference type="RefSeq" id="WP_319842864.1">
    <property type="nucleotide sequence ID" value="NZ_JAXAFJ010000001.1"/>
</dbReference>
<dbReference type="PROSITE" id="PS51318">
    <property type="entry name" value="TAT"/>
    <property type="match status" value="1"/>
</dbReference>